<evidence type="ECO:0000313" key="2">
    <source>
        <dbReference type="EMBL" id="SFQ48638.1"/>
    </source>
</evidence>
<organism evidence="2 3">
    <name type="scientific">Parafilimonas terrae</name>
    <dbReference type="NCBI Taxonomy" id="1465490"/>
    <lineage>
        <taxon>Bacteria</taxon>
        <taxon>Pseudomonadati</taxon>
        <taxon>Bacteroidota</taxon>
        <taxon>Chitinophagia</taxon>
        <taxon>Chitinophagales</taxon>
        <taxon>Chitinophagaceae</taxon>
        <taxon>Parafilimonas</taxon>
    </lineage>
</organism>
<dbReference type="Gene3D" id="3.30.2310.20">
    <property type="entry name" value="RelE-like"/>
    <property type="match status" value="1"/>
</dbReference>
<dbReference type="Proteomes" id="UP000199031">
    <property type="component" value="Unassembled WGS sequence"/>
</dbReference>
<dbReference type="STRING" id="1465490.SAMN05444277_114106"/>
<dbReference type="RefSeq" id="WP_090662327.1">
    <property type="nucleotide sequence ID" value="NZ_FOXQ01000014.1"/>
</dbReference>
<evidence type="ECO:0000313" key="3">
    <source>
        <dbReference type="Proteomes" id="UP000199031"/>
    </source>
</evidence>
<protein>
    <submittedName>
        <fullName evidence="2">mRNA interferase RelE/StbE</fullName>
    </submittedName>
</protein>
<dbReference type="InterPro" id="IPR052747">
    <property type="entry name" value="TA_system_RelE_toxin"/>
</dbReference>
<name>A0A1I5YWL0_9BACT</name>
<reference evidence="2 3" key="1">
    <citation type="submission" date="2016-10" db="EMBL/GenBank/DDBJ databases">
        <authorList>
            <person name="de Groot N.N."/>
        </authorList>
    </citation>
    <scope>NUCLEOTIDE SEQUENCE [LARGE SCALE GENOMIC DNA]</scope>
    <source>
        <strain evidence="2 3">DSM 28286</strain>
    </source>
</reference>
<keyword evidence="1" id="KW-1277">Toxin-antitoxin system</keyword>
<dbReference type="OrthoDB" id="9805098at2"/>
<sequence length="89" mass="11049">MEVVFTKTFLKDLAKVFPVKRRKEIEHFIFEELQLVSSLEEIDFAEKMKGHKNFYKIRFGDYRMGIYRLENRIELKRVLHRKEIYKYFP</sequence>
<gene>
    <name evidence="2" type="ORF">SAMN05444277_114106</name>
</gene>
<dbReference type="SUPFAM" id="SSF143011">
    <property type="entry name" value="RelE-like"/>
    <property type="match status" value="1"/>
</dbReference>
<proteinExistence type="predicted"/>
<accession>A0A1I5YWL0</accession>
<dbReference type="PANTHER" id="PTHR38813:SF1">
    <property type="entry name" value="TOXIN RELE1-RELATED"/>
    <property type="match status" value="1"/>
</dbReference>
<dbReference type="AlphaFoldDB" id="A0A1I5YWL0"/>
<dbReference type="InterPro" id="IPR007712">
    <property type="entry name" value="RelE/ParE_toxin"/>
</dbReference>
<dbReference type="EMBL" id="FOXQ01000014">
    <property type="protein sequence ID" value="SFQ48638.1"/>
    <property type="molecule type" value="Genomic_DNA"/>
</dbReference>
<dbReference type="InterPro" id="IPR035093">
    <property type="entry name" value="RelE/ParE_toxin_dom_sf"/>
</dbReference>
<evidence type="ECO:0000256" key="1">
    <source>
        <dbReference type="ARBA" id="ARBA00022649"/>
    </source>
</evidence>
<dbReference type="PANTHER" id="PTHR38813">
    <property type="match status" value="1"/>
</dbReference>
<dbReference type="Pfam" id="PF05016">
    <property type="entry name" value="ParE_toxin"/>
    <property type="match status" value="1"/>
</dbReference>
<keyword evidence="3" id="KW-1185">Reference proteome</keyword>